<reference evidence="2 3" key="1">
    <citation type="journal article" date="2015" name="Nature">
        <title>rRNA introns, odd ribosomes, and small enigmatic genomes across a large radiation of phyla.</title>
        <authorList>
            <person name="Brown C.T."/>
            <person name="Hug L.A."/>
            <person name="Thomas B.C."/>
            <person name="Sharon I."/>
            <person name="Castelle C.J."/>
            <person name="Singh A."/>
            <person name="Wilkins M.J."/>
            <person name="Williams K.H."/>
            <person name="Banfield J.F."/>
        </authorList>
    </citation>
    <scope>NUCLEOTIDE SEQUENCE [LARGE SCALE GENOMIC DNA]</scope>
</reference>
<keyword evidence="1" id="KW-0472">Membrane</keyword>
<sequence>MWDIFSRILDIMLVVITAYFYFENRQLKKFKAEKELEIKMAELAKVRNDYFQNSPGTVGYELLSMSDIVKRENEFNYKVLCIEAEIKNLGKIIKKYQWIFSK</sequence>
<gene>
    <name evidence="2" type="ORF">UU43_C0001G0039</name>
</gene>
<dbReference type="AlphaFoldDB" id="A0A0G0USW6"/>
<organism evidence="2 3">
    <name type="scientific">Candidatus Falkowbacteria bacterium GW2011_GWA2_41_14</name>
    <dbReference type="NCBI Taxonomy" id="1618635"/>
    <lineage>
        <taxon>Bacteria</taxon>
        <taxon>Candidatus Falkowiibacteriota</taxon>
    </lineage>
</organism>
<dbReference type="Proteomes" id="UP000034190">
    <property type="component" value="Unassembled WGS sequence"/>
</dbReference>
<dbReference type="EMBL" id="LCAP01000001">
    <property type="protein sequence ID" value="KKR91859.1"/>
    <property type="molecule type" value="Genomic_DNA"/>
</dbReference>
<accession>A0A0G0USW6</accession>
<keyword evidence="1" id="KW-1133">Transmembrane helix</keyword>
<comment type="caution">
    <text evidence="2">The sequence shown here is derived from an EMBL/GenBank/DDBJ whole genome shotgun (WGS) entry which is preliminary data.</text>
</comment>
<keyword evidence="1" id="KW-0812">Transmembrane</keyword>
<evidence type="ECO:0000256" key="1">
    <source>
        <dbReference type="SAM" id="Phobius"/>
    </source>
</evidence>
<protein>
    <submittedName>
        <fullName evidence="2">Uncharacterized protein</fullName>
    </submittedName>
</protein>
<proteinExistence type="predicted"/>
<name>A0A0G0USW6_9BACT</name>
<feature type="transmembrane region" description="Helical" evidence="1">
    <location>
        <begin position="6"/>
        <end position="22"/>
    </location>
</feature>
<evidence type="ECO:0000313" key="2">
    <source>
        <dbReference type="EMBL" id="KKR91859.1"/>
    </source>
</evidence>
<evidence type="ECO:0000313" key="3">
    <source>
        <dbReference type="Proteomes" id="UP000034190"/>
    </source>
</evidence>